<proteinExistence type="predicted"/>
<protein>
    <submittedName>
        <fullName evidence="1">Uncharacterized protein</fullName>
    </submittedName>
</protein>
<keyword evidence="2" id="KW-1185">Reference proteome</keyword>
<organism evidence="1 2">
    <name type="scientific">Eumeta variegata</name>
    <name type="common">Bagworm moth</name>
    <name type="synonym">Eumeta japonica</name>
    <dbReference type="NCBI Taxonomy" id="151549"/>
    <lineage>
        <taxon>Eukaryota</taxon>
        <taxon>Metazoa</taxon>
        <taxon>Ecdysozoa</taxon>
        <taxon>Arthropoda</taxon>
        <taxon>Hexapoda</taxon>
        <taxon>Insecta</taxon>
        <taxon>Pterygota</taxon>
        <taxon>Neoptera</taxon>
        <taxon>Endopterygota</taxon>
        <taxon>Lepidoptera</taxon>
        <taxon>Glossata</taxon>
        <taxon>Ditrysia</taxon>
        <taxon>Tineoidea</taxon>
        <taxon>Psychidae</taxon>
        <taxon>Oiketicinae</taxon>
        <taxon>Eumeta</taxon>
    </lineage>
</organism>
<evidence type="ECO:0000313" key="2">
    <source>
        <dbReference type="Proteomes" id="UP000299102"/>
    </source>
</evidence>
<accession>A0A4C1U0M1</accession>
<name>A0A4C1U0M1_EUMVA</name>
<evidence type="ECO:0000313" key="1">
    <source>
        <dbReference type="EMBL" id="GBP19366.1"/>
    </source>
</evidence>
<comment type="caution">
    <text evidence="1">The sequence shown here is derived from an EMBL/GenBank/DDBJ whole genome shotgun (WGS) entry which is preliminary data.</text>
</comment>
<reference evidence="1 2" key="1">
    <citation type="journal article" date="2019" name="Commun. Biol.">
        <title>The bagworm genome reveals a unique fibroin gene that provides high tensile strength.</title>
        <authorList>
            <person name="Kono N."/>
            <person name="Nakamura H."/>
            <person name="Ohtoshi R."/>
            <person name="Tomita M."/>
            <person name="Numata K."/>
            <person name="Arakawa K."/>
        </authorList>
    </citation>
    <scope>NUCLEOTIDE SEQUENCE [LARGE SCALE GENOMIC DNA]</scope>
</reference>
<dbReference type="EMBL" id="BGZK01000107">
    <property type="protein sequence ID" value="GBP19366.1"/>
    <property type="molecule type" value="Genomic_DNA"/>
</dbReference>
<dbReference type="Proteomes" id="UP000299102">
    <property type="component" value="Unassembled WGS sequence"/>
</dbReference>
<dbReference type="AlphaFoldDB" id="A0A4C1U0M1"/>
<gene>
    <name evidence="1" type="ORF">EVAR_12407_1</name>
</gene>
<sequence length="95" mass="10607">MRACQYITIPQEQAAPRVAANCSDCAVVDSPVAKWKVVPGFPLGWTRGRYQISSFSILFPPALDSRSRKQDQKPVIIRFPFTVQNPNPVLAFTQS</sequence>